<reference evidence="3 4" key="1">
    <citation type="submission" date="2012-08" db="EMBL/GenBank/DDBJ databases">
        <title>Oryza genome evolution.</title>
        <authorList>
            <person name="Wing R.A."/>
        </authorList>
    </citation>
    <scope>NUCLEOTIDE SEQUENCE</scope>
</reference>
<dbReference type="HOGENOM" id="CLU_279449_0_0_1"/>
<protein>
    <recommendedName>
        <fullName evidence="2">VWFA domain-containing protein</fullName>
    </recommendedName>
</protein>
<evidence type="ECO:0000256" key="1">
    <source>
        <dbReference type="SAM" id="MobiDB-lite"/>
    </source>
</evidence>
<keyword evidence="4" id="KW-1185">Reference proteome</keyword>
<dbReference type="InterPro" id="IPR036465">
    <property type="entry name" value="vWFA_dom_sf"/>
</dbReference>
<feature type="domain" description="VWFA" evidence="2">
    <location>
        <begin position="106"/>
        <end position="280"/>
    </location>
</feature>
<dbReference type="Gene3D" id="3.40.50.410">
    <property type="entry name" value="von Willebrand factor, type A domain"/>
    <property type="match status" value="2"/>
</dbReference>
<accession>A0A0D9XUT9</accession>
<dbReference type="Pfam" id="PF13768">
    <property type="entry name" value="VWA_3"/>
    <property type="match status" value="3"/>
</dbReference>
<dbReference type="PANTHER" id="PTHR10579">
    <property type="entry name" value="CALCIUM-ACTIVATED CHLORIDE CHANNEL REGULATOR"/>
    <property type="match status" value="1"/>
</dbReference>
<proteinExistence type="predicted"/>
<feature type="region of interest" description="Disordered" evidence="1">
    <location>
        <begin position="1060"/>
        <end position="1085"/>
    </location>
</feature>
<reference evidence="3" key="3">
    <citation type="submission" date="2015-04" db="UniProtKB">
        <authorList>
            <consortium name="EnsemblPlants"/>
        </authorList>
    </citation>
    <scope>IDENTIFICATION</scope>
</reference>
<evidence type="ECO:0000259" key="2">
    <source>
        <dbReference type="PROSITE" id="PS50234"/>
    </source>
</evidence>
<dbReference type="InterPro" id="IPR051266">
    <property type="entry name" value="CLCR"/>
</dbReference>
<sequence length="1166" mass="125743">MNRIELLKRAMKLIIDKLGNNDHLAIVTVPVQASTIAEKDGDLVRMDAEGRNKAAMRMQKDRAKAVQVTAYAKVDAIHGWPKSHQGIPILVRVVAPPLTSDCAPVDIVAVLDVRAGGGLVPVSRMDMVKTAMNLVIDKLTGHDRLAIVPVQSSPVDVEDDLLEMNVKGRTEAAERVRKLAIFGGDNLSTALQKAVMILEARKEEKKNRAGFIILISDGNDDVSSFSHDANAIPLKYSVHTFGFRDAHNPRTMHHIATKSAGTYAVLNDGDSISESFTASINNIASIVAVDAEIIVSVDGESTTATLSGVDSGRFKVEIDDRKKNAFITAGALQAGAARSFLVYVDNVVGGEVSDLGNYVAVRVRYTCLSSQNAEAESRVEELQNANVVVVGNGAGDDVAASRLVAAEIVRVEAMRIVDKILERYIDDGKGLAGAADELCEQWRRLKESEYGREAAAAEDCLAAEMDEMEDALRRCSGISYLLSWQTRHSLQHYHTSSRTAITSPSPAPSPAPAMRDFVACGGAHKAARAAAMAVAAAGANCGGERKRRYEKEREMEMEMIERRLAFWKKVQGELPPMQIDGESSSSSSSTGDLMATVFQKATQDTLDHAMFHDVFLMEMIEHRLAYWSWVKCELRPMHHDSDYSDHMITIFWDASRESIDRVMFHDVFLAPVSAVSSDKVQLSIFPRVDTIPRRECHPRLPVLVRVTAPATAPPSRRAPVDLVALLDISCGGAGAGASTARRLEMLRKAMEHVIGCLGADDRLAIVPFHSSVVDATGLLEMSVEGRCLATRKVMSLAVSGGTKLFPALNAAVDILDARHADERCGGGRVAAVFAACIRRVTSVVAIDAHIELACSGASIVGVESGRHRCHVDESRRSGFVYAGELSAGDVKNFIVYVDVDVHGGGVTELLTAHGTYTSATATVAAARRDTVVHIDERMAVVQRRDVDRVPDVSRDVAAELVRVEAIRMVAAVLERLNAGALAGGGAAAAELRDGWCRVMVSEDALVAAGAASLAVIEREIEEMESSLNRCSVTGMSQIFSWLNRHRLQLNLHVATPPARSPPVASNVAAVEGGRKSKDGGGGGAKRKCVEMDMIEERLAYWSKVKHDLPLMFPDQAATVTAATAAAEGTASSGDHAAAVFRDASLETINRAMFHDIYLVRPISRPI</sequence>
<dbReference type="EnsemblPlants" id="LPERR11G17920.1">
    <property type="protein sequence ID" value="LPERR11G17920.1"/>
    <property type="gene ID" value="LPERR11G17920"/>
</dbReference>
<dbReference type="SUPFAM" id="SSF53300">
    <property type="entry name" value="vWA-like"/>
    <property type="match status" value="2"/>
</dbReference>
<evidence type="ECO:0000313" key="4">
    <source>
        <dbReference type="Proteomes" id="UP000032180"/>
    </source>
</evidence>
<organism evidence="3 4">
    <name type="scientific">Leersia perrieri</name>
    <dbReference type="NCBI Taxonomy" id="77586"/>
    <lineage>
        <taxon>Eukaryota</taxon>
        <taxon>Viridiplantae</taxon>
        <taxon>Streptophyta</taxon>
        <taxon>Embryophyta</taxon>
        <taxon>Tracheophyta</taxon>
        <taxon>Spermatophyta</taxon>
        <taxon>Magnoliopsida</taxon>
        <taxon>Liliopsida</taxon>
        <taxon>Poales</taxon>
        <taxon>Poaceae</taxon>
        <taxon>BOP clade</taxon>
        <taxon>Oryzoideae</taxon>
        <taxon>Oryzeae</taxon>
        <taxon>Oryzinae</taxon>
        <taxon>Leersia</taxon>
    </lineage>
</organism>
<dbReference type="PROSITE" id="PS50234">
    <property type="entry name" value="VWFA"/>
    <property type="match status" value="1"/>
</dbReference>
<dbReference type="AlphaFoldDB" id="A0A0D9XUT9"/>
<dbReference type="STRING" id="77586.A0A0D9XUT9"/>
<dbReference type="Gramene" id="LPERR11G17920.1">
    <property type="protein sequence ID" value="LPERR11G17920.1"/>
    <property type="gene ID" value="LPERR11G17920"/>
</dbReference>
<dbReference type="InterPro" id="IPR002035">
    <property type="entry name" value="VWF_A"/>
</dbReference>
<dbReference type="PANTHER" id="PTHR10579:SF112">
    <property type="entry name" value="OS04G0198300 PROTEIN"/>
    <property type="match status" value="1"/>
</dbReference>
<reference evidence="4" key="2">
    <citation type="submission" date="2013-12" db="EMBL/GenBank/DDBJ databases">
        <authorList>
            <person name="Yu Y."/>
            <person name="Lee S."/>
            <person name="de Baynast K."/>
            <person name="Wissotski M."/>
            <person name="Liu L."/>
            <person name="Talag J."/>
            <person name="Goicoechea J."/>
            <person name="Angelova A."/>
            <person name="Jetty R."/>
            <person name="Kudrna D."/>
            <person name="Golser W."/>
            <person name="Rivera L."/>
            <person name="Zhang J."/>
            <person name="Wing R."/>
        </authorList>
    </citation>
    <scope>NUCLEOTIDE SEQUENCE</scope>
</reference>
<dbReference type="Proteomes" id="UP000032180">
    <property type="component" value="Chromosome 11"/>
</dbReference>
<evidence type="ECO:0000313" key="3">
    <source>
        <dbReference type="EnsemblPlants" id="LPERR11G17920.1"/>
    </source>
</evidence>
<name>A0A0D9XUT9_9ORYZ</name>
<dbReference type="SMART" id="SM00327">
    <property type="entry name" value="VWA"/>
    <property type="match status" value="2"/>
</dbReference>